<evidence type="ECO:0000256" key="1">
    <source>
        <dbReference type="ARBA" id="ARBA00004196"/>
    </source>
</evidence>
<dbReference type="CDD" id="cd02966">
    <property type="entry name" value="TlpA_like_family"/>
    <property type="match status" value="1"/>
</dbReference>
<organism evidence="6">
    <name type="scientific">freshwater metagenome</name>
    <dbReference type="NCBI Taxonomy" id="449393"/>
    <lineage>
        <taxon>unclassified sequences</taxon>
        <taxon>metagenomes</taxon>
        <taxon>ecological metagenomes</taxon>
    </lineage>
</organism>
<dbReference type="Pfam" id="PF00578">
    <property type="entry name" value="AhpC-TSA"/>
    <property type="match status" value="1"/>
</dbReference>
<dbReference type="SUPFAM" id="SSF52833">
    <property type="entry name" value="Thioredoxin-like"/>
    <property type="match status" value="1"/>
</dbReference>
<dbReference type="Gene3D" id="3.40.30.10">
    <property type="entry name" value="Glutaredoxin"/>
    <property type="match status" value="1"/>
</dbReference>
<dbReference type="PROSITE" id="PS51352">
    <property type="entry name" value="THIOREDOXIN_2"/>
    <property type="match status" value="1"/>
</dbReference>
<evidence type="ECO:0000259" key="5">
    <source>
        <dbReference type="PROSITE" id="PS51352"/>
    </source>
</evidence>
<accession>A0A6J7TC89</accession>
<dbReference type="PANTHER" id="PTHR42852:SF6">
    <property type="entry name" value="THIOL:DISULFIDE INTERCHANGE PROTEIN DSBE"/>
    <property type="match status" value="1"/>
</dbReference>
<dbReference type="PANTHER" id="PTHR42852">
    <property type="entry name" value="THIOL:DISULFIDE INTERCHANGE PROTEIN DSBE"/>
    <property type="match status" value="1"/>
</dbReference>
<sequence>MLRRLRPVAVALVAAIAASASVILILGALQNNNDSDVILDEPGEYQEPGIGTNAPIEGTPLEHAIVSELDGQEIDTASLRDAGRPMLINFWFSNCQPCKREMPALQAAFETYGDRVTFVGINTQDSAEVTEAFAQDLGVTYQLWRDPNGEMLVANGISIFPTTLFVSADGTITKQVSGELTTAAITDALMAMGIS</sequence>
<dbReference type="EMBL" id="CAFBQJ010000155">
    <property type="protein sequence ID" value="CAB5051135.1"/>
    <property type="molecule type" value="Genomic_DNA"/>
</dbReference>
<keyword evidence="3" id="KW-1015">Disulfide bond</keyword>
<dbReference type="InterPro" id="IPR050553">
    <property type="entry name" value="Thioredoxin_ResA/DsbE_sf"/>
</dbReference>
<dbReference type="GO" id="GO:0016209">
    <property type="term" value="F:antioxidant activity"/>
    <property type="evidence" value="ECO:0007669"/>
    <property type="project" value="InterPro"/>
</dbReference>
<dbReference type="GO" id="GO:0017004">
    <property type="term" value="P:cytochrome complex assembly"/>
    <property type="evidence" value="ECO:0007669"/>
    <property type="project" value="UniProtKB-KW"/>
</dbReference>
<name>A0A6J7TC89_9ZZZZ</name>
<evidence type="ECO:0000256" key="3">
    <source>
        <dbReference type="ARBA" id="ARBA00023157"/>
    </source>
</evidence>
<dbReference type="InterPro" id="IPR036249">
    <property type="entry name" value="Thioredoxin-like_sf"/>
</dbReference>
<evidence type="ECO:0000256" key="4">
    <source>
        <dbReference type="ARBA" id="ARBA00023284"/>
    </source>
</evidence>
<comment type="subcellular location">
    <subcellularLocation>
        <location evidence="1">Cell envelope</location>
    </subcellularLocation>
</comment>
<dbReference type="InterPro" id="IPR000866">
    <property type="entry name" value="AhpC/TSA"/>
</dbReference>
<evidence type="ECO:0000256" key="2">
    <source>
        <dbReference type="ARBA" id="ARBA00022748"/>
    </source>
</evidence>
<protein>
    <submittedName>
        <fullName evidence="6">Unannotated protein</fullName>
    </submittedName>
</protein>
<dbReference type="InterPro" id="IPR013766">
    <property type="entry name" value="Thioredoxin_domain"/>
</dbReference>
<feature type="domain" description="Thioredoxin" evidence="5">
    <location>
        <begin position="55"/>
        <end position="194"/>
    </location>
</feature>
<dbReference type="GO" id="GO:0030313">
    <property type="term" value="C:cell envelope"/>
    <property type="evidence" value="ECO:0007669"/>
    <property type="project" value="UniProtKB-SubCell"/>
</dbReference>
<proteinExistence type="predicted"/>
<evidence type="ECO:0000313" key="6">
    <source>
        <dbReference type="EMBL" id="CAB5051135.1"/>
    </source>
</evidence>
<keyword evidence="4" id="KW-0676">Redox-active center</keyword>
<dbReference type="AlphaFoldDB" id="A0A6J7TC89"/>
<dbReference type="GO" id="GO:0016491">
    <property type="term" value="F:oxidoreductase activity"/>
    <property type="evidence" value="ECO:0007669"/>
    <property type="project" value="InterPro"/>
</dbReference>
<reference evidence="6" key="1">
    <citation type="submission" date="2020-05" db="EMBL/GenBank/DDBJ databases">
        <authorList>
            <person name="Chiriac C."/>
            <person name="Salcher M."/>
            <person name="Ghai R."/>
            <person name="Kavagutti S V."/>
        </authorList>
    </citation>
    <scope>NUCLEOTIDE SEQUENCE</scope>
</reference>
<gene>
    <name evidence="6" type="ORF">UFOPK4275_00880</name>
</gene>
<keyword evidence="2" id="KW-0201">Cytochrome c-type biogenesis</keyword>